<accession>A0A939G179</accession>
<evidence type="ECO:0008006" key="4">
    <source>
        <dbReference type="Google" id="ProtNLM"/>
    </source>
</evidence>
<dbReference type="EMBL" id="JAFMYU010000002">
    <property type="protein sequence ID" value="MBO0930109.1"/>
    <property type="molecule type" value="Genomic_DNA"/>
</dbReference>
<dbReference type="RefSeq" id="WP_207334072.1">
    <property type="nucleotide sequence ID" value="NZ_JAFMYU010000002.1"/>
</dbReference>
<dbReference type="AlphaFoldDB" id="A0A939G179"/>
<keyword evidence="1" id="KW-0732">Signal</keyword>
<proteinExistence type="predicted"/>
<feature type="chain" id="PRO_5037742227" description="Lipocalin-like domain-containing protein" evidence="1">
    <location>
        <begin position="18"/>
        <end position="118"/>
    </location>
</feature>
<gene>
    <name evidence="2" type="ORF">J2I48_03845</name>
</gene>
<evidence type="ECO:0000256" key="1">
    <source>
        <dbReference type="SAM" id="SignalP"/>
    </source>
</evidence>
<feature type="signal peptide" evidence="1">
    <location>
        <begin position="1"/>
        <end position="17"/>
    </location>
</feature>
<evidence type="ECO:0000313" key="2">
    <source>
        <dbReference type="EMBL" id="MBO0930109.1"/>
    </source>
</evidence>
<dbReference type="Proteomes" id="UP000664795">
    <property type="component" value="Unassembled WGS sequence"/>
</dbReference>
<comment type="caution">
    <text evidence="2">The sequence shown here is derived from an EMBL/GenBank/DDBJ whole genome shotgun (WGS) entry which is preliminary data.</text>
</comment>
<sequence>MKKIIFVFLAIIVIANACNSSKNLASIQPKSGNLEVPAKGELRVWKDIKHPSFDVVLTNSNANQSCEIYYVKNNGIEKWINPSLQANSSQTVFIPTDGHLFIKNFNPNTLTINYKINE</sequence>
<evidence type="ECO:0000313" key="3">
    <source>
        <dbReference type="Proteomes" id="UP000664795"/>
    </source>
</evidence>
<protein>
    <recommendedName>
        <fullName evidence="4">Lipocalin-like domain-containing protein</fullName>
    </recommendedName>
</protein>
<organism evidence="2 3">
    <name type="scientific">Fibrella aquatilis</name>
    <dbReference type="NCBI Taxonomy" id="2817059"/>
    <lineage>
        <taxon>Bacteria</taxon>
        <taxon>Pseudomonadati</taxon>
        <taxon>Bacteroidota</taxon>
        <taxon>Cytophagia</taxon>
        <taxon>Cytophagales</taxon>
        <taxon>Spirosomataceae</taxon>
        <taxon>Fibrella</taxon>
    </lineage>
</organism>
<reference evidence="2 3" key="1">
    <citation type="submission" date="2021-03" db="EMBL/GenBank/DDBJ databases">
        <title>Fibrella sp. HMF5036 genome sequencing and assembly.</title>
        <authorList>
            <person name="Kang H."/>
            <person name="Kim H."/>
            <person name="Bae S."/>
            <person name="Joh K."/>
        </authorList>
    </citation>
    <scope>NUCLEOTIDE SEQUENCE [LARGE SCALE GENOMIC DNA]</scope>
    <source>
        <strain evidence="2 3">HMF5036</strain>
    </source>
</reference>
<keyword evidence="3" id="KW-1185">Reference proteome</keyword>
<name>A0A939G179_9BACT</name>